<proteinExistence type="predicted"/>
<dbReference type="InterPro" id="IPR010982">
    <property type="entry name" value="Lambda_DNA-bd_dom_sf"/>
</dbReference>
<dbReference type="CDD" id="cd00093">
    <property type="entry name" value="HTH_XRE"/>
    <property type="match status" value="1"/>
</dbReference>
<feature type="domain" description="HTH cro/C1-type" evidence="1">
    <location>
        <begin position="30"/>
        <end position="89"/>
    </location>
</feature>
<dbReference type="Gene3D" id="1.10.260.40">
    <property type="entry name" value="lambda repressor-like DNA-binding domains"/>
    <property type="match status" value="1"/>
</dbReference>
<dbReference type="RefSeq" id="WP_380103192.1">
    <property type="nucleotide sequence ID" value="NZ_JBHRZG010000024.1"/>
</dbReference>
<dbReference type="SMART" id="SM00530">
    <property type="entry name" value="HTH_XRE"/>
    <property type="match status" value="1"/>
</dbReference>
<comment type="caution">
    <text evidence="2">The sequence shown here is derived from an EMBL/GenBank/DDBJ whole genome shotgun (WGS) entry which is preliminary data.</text>
</comment>
<evidence type="ECO:0000259" key="1">
    <source>
        <dbReference type="PROSITE" id="PS50943"/>
    </source>
</evidence>
<dbReference type="SUPFAM" id="SSF47413">
    <property type="entry name" value="lambda repressor-like DNA-binding domains"/>
    <property type="match status" value="1"/>
</dbReference>
<protein>
    <submittedName>
        <fullName evidence="2">Helix-turn-helix domain-containing protein</fullName>
    </submittedName>
</protein>
<evidence type="ECO:0000313" key="3">
    <source>
        <dbReference type="Proteomes" id="UP001595803"/>
    </source>
</evidence>
<evidence type="ECO:0000313" key="2">
    <source>
        <dbReference type="EMBL" id="MFC3834755.1"/>
    </source>
</evidence>
<dbReference type="PROSITE" id="PS50943">
    <property type="entry name" value="HTH_CROC1"/>
    <property type="match status" value="1"/>
</dbReference>
<dbReference type="EMBL" id="JBHRZG010000024">
    <property type="protein sequence ID" value="MFC3834755.1"/>
    <property type="molecule type" value="Genomic_DNA"/>
</dbReference>
<name>A0ABV7ZCP0_9DEIO</name>
<keyword evidence="3" id="KW-1185">Reference proteome</keyword>
<dbReference type="InterPro" id="IPR001387">
    <property type="entry name" value="Cro/C1-type_HTH"/>
</dbReference>
<accession>A0ABV7ZCP0</accession>
<organism evidence="2 3">
    <name type="scientific">Deinococcus rufus</name>
    <dbReference type="NCBI Taxonomy" id="2136097"/>
    <lineage>
        <taxon>Bacteria</taxon>
        <taxon>Thermotogati</taxon>
        <taxon>Deinococcota</taxon>
        <taxon>Deinococci</taxon>
        <taxon>Deinococcales</taxon>
        <taxon>Deinococcaceae</taxon>
        <taxon>Deinococcus</taxon>
    </lineage>
</organism>
<reference evidence="3" key="1">
    <citation type="journal article" date="2019" name="Int. J. Syst. Evol. Microbiol.">
        <title>The Global Catalogue of Microorganisms (GCM) 10K type strain sequencing project: providing services to taxonomists for standard genome sequencing and annotation.</title>
        <authorList>
            <consortium name="The Broad Institute Genomics Platform"/>
            <consortium name="The Broad Institute Genome Sequencing Center for Infectious Disease"/>
            <person name="Wu L."/>
            <person name="Ma J."/>
        </authorList>
    </citation>
    <scope>NUCLEOTIDE SEQUENCE [LARGE SCALE GENOMIC DNA]</scope>
    <source>
        <strain evidence="3">CCTCC AB 2017081</strain>
    </source>
</reference>
<gene>
    <name evidence="2" type="ORF">ACFOSB_18005</name>
</gene>
<dbReference type="Pfam" id="PF01381">
    <property type="entry name" value="HTH_3"/>
    <property type="match status" value="1"/>
</dbReference>
<dbReference type="Proteomes" id="UP001595803">
    <property type="component" value="Unassembled WGS sequence"/>
</dbReference>
<sequence>MFLVTSASCRIFMPRGPEPKKPRPAWSTALRARRVALDLKQEDVAARTEDAISQGTVSDLERGKVDILNMTASRVGQLATALDWTLEEMQEALGVQLVYALPTFAEVEKSTLDSFRKEFGRDPFPNETYREAKRWLAAQAADSNKAVQSPLPAPLDRPLPDALHEAVQLYGKRFPELRDARWQQYLAGFNWREGQPDDPEAWLDLYRDLTRAGIVPGSN</sequence>